<dbReference type="EMBL" id="PKSG01000658">
    <property type="protein sequence ID" value="POR33701.1"/>
    <property type="molecule type" value="Genomic_DNA"/>
</dbReference>
<name>A0A2S4KU57_9HYPO</name>
<dbReference type="OrthoDB" id="8033832at2759"/>
<evidence type="ECO:0000313" key="3">
    <source>
        <dbReference type="Proteomes" id="UP000237481"/>
    </source>
</evidence>
<dbReference type="Gene3D" id="3.30.70.330">
    <property type="match status" value="1"/>
</dbReference>
<protein>
    <recommendedName>
        <fullName evidence="4">Nucleoporin NUP53</fullName>
    </recommendedName>
</protein>
<sequence>MAPLILHNVPDDECYIGDDGIKRPYAMIFNQHDGHAGTARSRRSVAESGSFGKSTRRSRSRTGTPARGARENPTLAAADRLFGDWVSNQAASAAPSLQRKNSSSSSSQQQSQSQSQDDTLAPQRVPKSHPVEMVLRGYRAASQQYAAVAHYEALAGVILEDYPRDPPATQRRYKSELRDPAFTRRRALGPEERALVNRADGGEHWVKVTFESAEAASAAMYASPQRVLGYLVFAEPYRGIPPAKDEACPDFDGLEAEHERSQSMPAAVVGGGGSTPRRKSMGNGGGMPTMFKSRLLDLSPPDSRTSSQTMDTATMSPSHASSATVTELAAFPTTTTTTTTTSAEPLETQAEDSIFCRRIPTARRARLLPAEQALLPQQSVMQRFVGAIPFIKWFSGSMIGNEVPRTETGDFDWGRASLYWKIIWWLDATFGLFKGDVYSMDKDD</sequence>
<dbReference type="InterPro" id="IPR012677">
    <property type="entry name" value="Nucleotide-bd_a/b_plait_sf"/>
</dbReference>
<proteinExistence type="predicted"/>
<feature type="region of interest" description="Disordered" evidence="1">
    <location>
        <begin position="259"/>
        <end position="286"/>
    </location>
</feature>
<feature type="compositionally biased region" description="Polar residues" evidence="1">
    <location>
        <begin position="302"/>
        <end position="325"/>
    </location>
</feature>
<evidence type="ECO:0000313" key="2">
    <source>
        <dbReference type="EMBL" id="POR33701.1"/>
    </source>
</evidence>
<keyword evidence="3" id="KW-1185">Reference proteome</keyword>
<reference evidence="2 3" key="1">
    <citation type="submission" date="2018-01" db="EMBL/GenBank/DDBJ databases">
        <title>Harnessing the power of phylogenomics to disentangle the directionality and signatures of interkingdom host jumping in the parasitic fungal genus Tolypocladium.</title>
        <authorList>
            <person name="Quandt C.A."/>
            <person name="Patterson W."/>
            <person name="Spatafora J.W."/>
        </authorList>
    </citation>
    <scope>NUCLEOTIDE SEQUENCE [LARGE SCALE GENOMIC DNA]</scope>
    <source>
        <strain evidence="2 3">NRBC 100945</strain>
    </source>
</reference>
<evidence type="ECO:0008006" key="4">
    <source>
        <dbReference type="Google" id="ProtNLM"/>
    </source>
</evidence>
<dbReference type="Proteomes" id="UP000237481">
    <property type="component" value="Unassembled WGS sequence"/>
</dbReference>
<evidence type="ECO:0000256" key="1">
    <source>
        <dbReference type="SAM" id="MobiDB-lite"/>
    </source>
</evidence>
<accession>A0A2S4KU57</accession>
<feature type="region of interest" description="Disordered" evidence="1">
    <location>
        <begin position="298"/>
        <end position="326"/>
    </location>
</feature>
<feature type="compositionally biased region" description="Low complexity" evidence="1">
    <location>
        <begin position="102"/>
        <end position="116"/>
    </location>
</feature>
<feature type="region of interest" description="Disordered" evidence="1">
    <location>
        <begin position="92"/>
        <end position="125"/>
    </location>
</feature>
<organism evidence="2 3">
    <name type="scientific">Tolypocladium paradoxum</name>
    <dbReference type="NCBI Taxonomy" id="94208"/>
    <lineage>
        <taxon>Eukaryota</taxon>
        <taxon>Fungi</taxon>
        <taxon>Dikarya</taxon>
        <taxon>Ascomycota</taxon>
        <taxon>Pezizomycotina</taxon>
        <taxon>Sordariomycetes</taxon>
        <taxon>Hypocreomycetidae</taxon>
        <taxon>Hypocreales</taxon>
        <taxon>Ophiocordycipitaceae</taxon>
        <taxon>Tolypocladium</taxon>
    </lineage>
</organism>
<dbReference type="AlphaFoldDB" id="A0A2S4KU57"/>
<comment type="caution">
    <text evidence="2">The sequence shown here is derived from an EMBL/GenBank/DDBJ whole genome shotgun (WGS) entry which is preliminary data.</text>
</comment>
<feature type="region of interest" description="Disordered" evidence="1">
    <location>
        <begin position="35"/>
        <end position="74"/>
    </location>
</feature>
<gene>
    <name evidence="2" type="ORF">TPAR_06101</name>
</gene>
<dbReference type="STRING" id="94208.A0A2S4KU57"/>